<dbReference type="PhylomeDB" id="Q2J5Q3"/>
<dbReference type="InterPro" id="IPR036425">
    <property type="entry name" value="MoaB/Mog-like_dom_sf"/>
</dbReference>
<dbReference type="EC" id="2.10.1.1" evidence="11"/>
<dbReference type="HOGENOM" id="CLU_010186_7_0_11"/>
<dbReference type="GO" id="GO:0061599">
    <property type="term" value="F:molybdopterin molybdotransferase activity"/>
    <property type="evidence" value="ECO:0007669"/>
    <property type="project" value="UniProtKB-UniRule"/>
</dbReference>
<evidence type="ECO:0000256" key="5">
    <source>
        <dbReference type="ARBA" id="ARBA00022505"/>
    </source>
</evidence>
<reference evidence="14 15" key="1">
    <citation type="journal article" date="2007" name="Genome Res.">
        <title>Genome characteristics of facultatively symbiotic Frankia sp. strains reflect host range and host plant biogeography.</title>
        <authorList>
            <person name="Normand P."/>
            <person name="Lapierre P."/>
            <person name="Tisa L.S."/>
            <person name="Gogarten J.P."/>
            <person name="Alloisio N."/>
            <person name="Bagnarol E."/>
            <person name="Bassi C.A."/>
            <person name="Berry A.M."/>
            <person name="Bickhart D.M."/>
            <person name="Choisne N."/>
            <person name="Couloux A."/>
            <person name="Cournoyer B."/>
            <person name="Cruveiller S."/>
            <person name="Daubin V."/>
            <person name="Demange N."/>
            <person name="Francino M.P."/>
            <person name="Goltsman E."/>
            <person name="Huang Y."/>
            <person name="Kopp O.R."/>
            <person name="Labarre L."/>
            <person name="Lapidus A."/>
            <person name="Lavire C."/>
            <person name="Marechal J."/>
            <person name="Martinez M."/>
            <person name="Mastronunzio J.E."/>
            <person name="Mullin B.C."/>
            <person name="Niemann J."/>
            <person name="Pujic P."/>
            <person name="Rawnsley T."/>
            <person name="Rouy Z."/>
            <person name="Schenowitz C."/>
            <person name="Sellstedt A."/>
            <person name="Tavares F."/>
            <person name="Tomkins J.P."/>
            <person name="Vallenet D."/>
            <person name="Valverde C."/>
            <person name="Wall L.G."/>
            <person name="Wang Y."/>
            <person name="Medigue C."/>
            <person name="Benson D.R."/>
        </authorList>
    </citation>
    <scope>NUCLEOTIDE SEQUENCE [LARGE SCALE GENOMIC DNA]</scope>
    <source>
        <strain evidence="15">DSM 45818 / CECT 9043 / CcI3</strain>
    </source>
</reference>
<evidence type="ECO:0000256" key="1">
    <source>
        <dbReference type="ARBA" id="ARBA00001946"/>
    </source>
</evidence>
<dbReference type="Gene3D" id="3.40.980.10">
    <property type="entry name" value="MoaB/Mog-like domain"/>
    <property type="match status" value="1"/>
</dbReference>
<keyword evidence="9 11" id="KW-0501">Molybdenum cofactor biosynthesis</keyword>
<evidence type="ECO:0000313" key="14">
    <source>
        <dbReference type="EMBL" id="ABD13389.1"/>
    </source>
</evidence>
<dbReference type="SUPFAM" id="SSF63882">
    <property type="entry name" value="MoeA N-terminal region -like"/>
    <property type="match status" value="1"/>
</dbReference>
<dbReference type="FunFam" id="3.40.980.10:FF:000004">
    <property type="entry name" value="Molybdopterin molybdenumtransferase"/>
    <property type="match status" value="1"/>
</dbReference>
<dbReference type="GO" id="GO:0005829">
    <property type="term" value="C:cytosol"/>
    <property type="evidence" value="ECO:0007669"/>
    <property type="project" value="TreeGrafter"/>
</dbReference>
<evidence type="ECO:0000313" key="15">
    <source>
        <dbReference type="Proteomes" id="UP000001937"/>
    </source>
</evidence>
<accession>Q2J5Q3</accession>
<dbReference type="SMART" id="SM00852">
    <property type="entry name" value="MoCF_biosynth"/>
    <property type="match status" value="1"/>
</dbReference>
<dbReference type="FunFam" id="2.170.190.11:FF:000001">
    <property type="entry name" value="Molybdopterin molybdenumtransferase"/>
    <property type="match status" value="1"/>
</dbReference>
<evidence type="ECO:0000256" key="4">
    <source>
        <dbReference type="ARBA" id="ARBA00010763"/>
    </source>
</evidence>
<dbReference type="STRING" id="106370.Francci3_4039"/>
<dbReference type="PANTHER" id="PTHR10192">
    <property type="entry name" value="MOLYBDOPTERIN BIOSYNTHESIS PROTEIN"/>
    <property type="match status" value="1"/>
</dbReference>
<dbReference type="InterPro" id="IPR038987">
    <property type="entry name" value="MoeA-like"/>
</dbReference>
<dbReference type="InterPro" id="IPR001453">
    <property type="entry name" value="MoaB/Mog_dom"/>
</dbReference>
<dbReference type="InterPro" id="IPR005111">
    <property type="entry name" value="MoeA_C_domain_IV"/>
</dbReference>
<dbReference type="SUPFAM" id="SSF53218">
    <property type="entry name" value="Molybdenum cofactor biosynthesis proteins"/>
    <property type="match status" value="1"/>
</dbReference>
<dbReference type="GO" id="GO:0046872">
    <property type="term" value="F:metal ion binding"/>
    <property type="evidence" value="ECO:0007669"/>
    <property type="project" value="UniProtKB-UniRule"/>
</dbReference>
<evidence type="ECO:0000256" key="10">
    <source>
        <dbReference type="ARBA" id="ARBA00047317"/>
    </source>
</evidence>
<evidence type="ECO:0000256" key="9">
    <source>
        <dbReference type="ARBA" id="ARBA00023150"/>
    </source>
</evidence>
<dbReference type="InterPro" id="IPR036688">
    <property type="entry name" value="MoeA_C_domain_IV_sf"/>
</dbReference>
<dbReference type="Gene3D" id="3.90.105.10">
    <property type="entry name" value="Molybdopterin biosynthesis moea protein, domain 2"/>
    <property type="match status" value="1"/>
</dbReference>
<evidence type="ECO:0000256" key="8">
    <source>
        <dbReference type="ARBA" id="ARBA00022842"/>
    </source>
</evidence>
<proteinExistence type="inferred from homology"/>
<evidence type="ECO:0000256" key="12">
    <source>
        <dbReference type="SAM" id="MobiDB-lite"/>
    </source>
</evidence>
<dbReference type="KEGG" id="fra:Francci3_4039"/>
<comment type="function">
    <text evidence="2 11">Catalyzes the insertion of molybdate into adenylated molybdopterin with the concomitant release of AMP.</text>
</comment>
<dbReference type="Pfam" id="PF03453">
    <property type="entry name" value="MoeA_N"/>
    <property type="match status" value="1"/>
</dbReference>
<dbReference type="EMBL" id="CP000249">
    <property type="protein sequence ID" value="ABD13389.1"/>
    <property type="molecule type" value="Genomic_DNA"/>
</dbReference>
<feature type="compositionally biased region" description="Low complexity" evidence="12">
    <location>
        <begin position="474"/>
        <end position="485"/>
    </location>
</feature>
<evidence type="ECO:0000256" key="7">
    <source>
        <dbReference type="ARBA" id="ARBA00022723"/>
    </source>
</evidence>
<dbReference type="SUPFAM" id="SSF63867">
    <property type="entry name" value="MoeA C-terminal domain-like"/>
    <property type="match status" value="1"/>
</dbReference>
<keyword evidence="8 11" id="KW-0460">Magnesium</keyword>
<dbReference type="Gene3D" id="2.170.190.11">
    <property type="entry name" value="Molybdopterin biosynthesis moea protein, domain 3"/>
    <property type="match status" value="1"/>
</dbReference>
<sequence length="485" mass="49182">MPDPACDEWCIEGQRIGRAPMTSVDEHLERILATVRPTRARQARLDEAHGCVLAADVRATVALPGFDNSAMDGYAVRAADVAEASAATPVSLPVIGDVPAGPGSPAALLPGAAVRIMTGAPLPPGADTVVQLEWTDGGRRTVAVQRAPRRGLHIRRTGEDVAPGALVLPAGTIIGSAQISLLAAVNVACPPVHPRPRVAVLSTGTELVEVGTPLGAGQIVDSNSHGIAAAAREAGAVVRRLAGVPDEPDAFAAALHGVLPDVDAVVTTGGVSVGAYDVVKEVLARTGTVRFDRVAMQPGKPQGFGLVDGVPVFTLPGNPVSALISFELFVRPALQRMRGLAGTGLPRIVVTVGSDLRSPLGKRSFPRVGLERSGDGRRLEPATVAHLAGGQGSHQLTSLAGAQALLIIPEGVTEVPAGSRLPALLLPDASGAILSGMAWVVADTADVDAPDPASPDPASPAGFGPRAEAGRGNAAVPRAAGSAAR</sequence>
<protein>
    <recommendedName>
        <fullName evidence="11">Molybdopterin molybdenumtransferase</fullName>
        <ecNumber evidence="11">2.10.1.1</ecNumber>
    </recommendedName>
</protein>
<organism evidence="14 15">
    <name type="scientific">Frankia casuarinae (strain DSM 45818 / CECT 9043 / HFP020203 / CcI3)</name>
    <dbReference type="NCBI Taxonomy" id="106370"/>
    <lineage>
        <taxon>Bacteria</taxon>
        <taxon>Bacillati</taxon>
        <taxon>Actinomycetota</taxon>
        <taxon>Actinomycetes</taxon>
        <taxon>Frankiales</taxon>
        <taxon>Frankiaceae</taxon>
        <taxon>Frankia</taxon>
    </lineage>
</organism>
<comment type="pathway">
    <text evidence="3 11">Cofactor biosynthesis; molybdopterin biosynthesis.</text>
</comment>
<gene>
    <name evidence="14" type="ordered locus">Francci3_4039</name>
</gene>
<keyword evidence="5 11" id="KW-0500">Molybdenum</keyword>
<keyword evidence="7 11" id="KW-0479">Metal-binding</keyword>
<evidence type="ECO:0000256" key="3">
    <source>
        <dbReference type="ARBA" id="ARBA00005046"/>
    </source>
</evidence>
<dbReference type="Gene3D" id="2.40.340.10">
    <property type="entry name" value="MoeA, C-terminal, domain IV"/>
    <property type="match status" value="1"/>
</dbReference>
<dbReference type="Pfam" id="PF03454">
    <property type="entry name" value="MoeA_C"/>
    <property type="match status" value="1"/>
</dbReference>
<dbReference type="PANTHER" id="PTHR10192:SF5">
    <property type="entry name" value="GEPHYRIN"/>
    <property type="match status" value="1"/>
</dbReference>
<evidence type="ECO:0000256" key="6">
    <source>
        <dbReference type="ARBA" id="ARBA00022679"/>
    </source>
</evidence>
<keyword evidence="15" id="KW-1185">Reference proteome</keyword>
<dbReference type="UniPathway" id="UPA00344"/>
<comment type="cofactor">
    <cofactor evidence="1 11">
        <name>Mg(2+)</name>
        <dbReference type="ChEBI" id="CHEBI:18420"/>
    </cofactor>
</comment>
<evidence type="ECO:0000256" key="2">
    <source>
        <dbReference type="ARBA" id="ARBA00002901"/>
    </source>
</evidence>
<dbReference type="AlphaFoldDB" id="Q2J5Q3"/>
<evidence type="ECO:0000256" key="11">
    <source>
        <dbReference type="RuleBase" id="RU365090"/>
    </source>
</evidence>
<comment type="similarity">
    <text evidence="4 11">Belongs to the MoeA family.</text>
</comment>
<keyword evidence="6 11" id="KW-0808">Transferase</keyword>
<dbReference type="eggNOG" id="COG0303">
    <property type="taxonomic scope" value="Bacteria"/>
</dbReference>
<dbReference type="CDD" id="cd00887">
    <property type="entry name" value="MoeA"/>
    <property type="match status" value="1"/>
</dbReference>
<dbReference type="Proteomes" id="UP000001937">
    <property type="component" value="Chromosome"/>
</dbReference>
<dbReference type="InterPro" id="IPR005110">
    <property type="entry name" value="MoeA_linker/N"/>
</dbReference>
<comment type="catalytic activity">
    <reaction evidence="10">
        <text>adenylyl-molybdopterin + molybdate = Mo-molybdopterin + AMP + H(+)</text>
        <dbReference type="Rhea" id="RHEA:35047"/>
        <dbReference type="ChEBI" id="CHEBI:15378"/>
        <dbReference type="ChEBI" id="CHEBI:36264"/>
        <dbReference type="ChEBI" id="CHEBI:62727"/>
        <dbReference type="ChEBI" id="CHEBI:71302"/>
        <dbReference type="ChEBI" id="CHEBI:456215"/>
        <dbReference type="EC" id="2.10.1.1"/>
    </reaction>
</comment>
<feature type="region of interest" description="Disordered" evidence="12">
    <location>
        <begin position="448"/>
        <end position="485"/>
    </location>
</feature>
<name>Q2J5Q3_FRACC</name>
<dbReference type="Pfam" id="PF00994">
    <property type="entry name" value="MoCF_biosynth"/>
    <property type="match status" value="1"/>
</dbReference>
<dbReference type="NCBIfam" id="NF045515">
    <property type="entry name" value="Glp_gephyrin"/>
    <property type="match status" value="1"/>
</dbReference>
<evidence type="ECO:0000259" key="13">
    <source>
        <dbReference type="SMART" id="SM00852"/>
    </source>
</evidence>
<dbReference type="InterPro" id="IPR036135">
    <property type="entry name" value="MoeA_linker/N_sf"/>
</dbReference>
<feature type="domain" description="MoaB/Mog" evidence="13">
    <location>
        <begin position="199"/>
        <end position="336"/>
    </location>
</feature>
<dbReference type="GO" id="GO:0006777">
    <property type="term" value="P:Mo-molybdopterin cofactor biosynthetic process"/>
    <property type="evidence" value="ECO:0007669"/>
    <property type="project" value="UniProtKB-UniRule"/>
</dbReference>
<dbReference type="NCBIfam" id="TIGR00177">
    <property type="entry name" value="molyb_syn"/>
    <property type="match status" value="1"/>
</dbReference>